<accession>A0ABW7I7E3</accession>
<evidence type="ECO:0000313" key="2">
    <source>
        <dbReference type="EMBL" id="MFH0253804.1"/>
    </source>
</evidence>
<dbReference type="RefSeq" id="WP_377171132.1">
    <property type="nucleotide sequence ID" value="NZ_JBHTJC010000002.1"/>
</dbReference>
<gene>
    <name evidence="2" type="ORF">ACGRVM_07860</name>
</gene>
<keyword evidence="1" id="KW-0472">Membrane</keyword>
<feature type="transmembrane region" description="Helical" evidence="1">
    <location>
        <begin position="7"/>
        <end position="28"/>
    </location>
</feature>
<proteinExistence type="predicted"/>
<evidence type="ECO:0000313" key="3">
    <source>
        <dbReference type="Proteomes" id="UP001607157"/>
    </source>
</evidence>
<feature type="transmembrane region" description="Helical" evidence="1">
    <location>
        <begin position="66"/>
        <end position="92"/>
    </location>
</feature>
<dbReference type="NCBIfam" id="NF038216">
    <property type="entry name" value="ABZJ_00895_fam"/>
    <property type="match status" value="1"/>
</dbReference>
<organism evidence="2 3">
    <name type="scientific">Roseovarius aquimarinus</name>
    <dbReference type="NCBI Taxonomy" id="1229156"/>
    <lineage>
        <taxon>Bacteria</taxon>
        <taxon>Pseudomonadati</taxon>
        <taxon>Pseudomonadota</taxon>
        <taxon>Alphaproteobacteria</taxon>
        <taxon>Rhodobacterales</taxon>
        <taxon>Roseobacteraceae</taxon>
        <taxon>Roseovarius</taxon>
    </lineage>
</organism>
<sequence length="144" mass="15238">MNYLRYTAIFLGVAVASALIVLALNTWADAGLGASGQLLAPAMIAALLEGRAFVRDEGRVPNPSEAWNFALLATGLAVLLNAALSFGAVWVIPEGSAQSVAPIGTRAFWLMLAVHAIIYLLSNRFFLGLGARNEEARRNRPGAS</sequence>
<reference evidence="2 3" key="1">
    <citation type="submission" date="2024-10" db="EMBL/GenBank/DDBJ databases">
        <authorList>
            <person name="Yang X.-N."/>
        </authorList>
    </citation>
    <scope>NUCLEOTIDE SEQUENCE [LARGE SCALE GENOMIC DNA]</scope>
    <source>
        <strain evidence="2 3">CAU 1059</strain>
    </source>
</reference>
<dbReference type="EMBL" id="JBIHMM010000002">
    <property type="protein sequence ID" value="MFH0253804.1"/>
    <property type="molecule type" value="Genomic_DNA"/>
</dbReference>
<keyword evidence="1" id="KW-0812">Transmembrane</keyword>
<keyword evidence="1" id="KW-1133">Transmembrane helix</keyword>
<feature type="transmembrane region" description="Helical" evidence="1">
    <location>
        <begin position="34"/>
        <end position="54"/>
    </location>
</feature>
<dbReference type="Proteomes" id="UP001607157">
    <property type="component" value="Unassembled WGS sequence"/>
</dbReference>
<protein>
    <submittedName>
        <fullName evidence="2">ABZJ_00895 family protein</fullName>
    </submittedName>
</protein>
<evidence type="ECO:0000256" key="1">
    <source>
        <dbReference type="SAM" id="Phobius"/>
    </source>
</evidence>
<name>A0ABW7I7E3_9RHOB</name>
<feature type="transmembrane region" description="Helical" evidence="1">
    <location>
        <begin position="107"/>
        <end position="130"/>
    </location>
</feature>
<dbReference type="InterPro" id="IPR047730">
    <property type="entry name" value="ABZJ_00895-like"/>
</dbReference>
<comment type="caution">
    <text evidence="2">The sequence shown here is derived from an EMBL/GenBank/DDBJ whole genome shotgun (WGS) entry which is preliminary data.</text>
</comment>
<keyword evidence="3" id="KW-1185">Reference proteome</keyword>